<comment type="caution">
    <text evidence="1">The sequence shown here is derived from an EMBL/GenBank/DDBJ whole genome shotgun (WGS) entry which is preliminary data.</text>
</comment>
<organism evidence="1">
    <name type="scientific">marine sediment metagenome</name>
    <dbReference type="NCBI Taxonomy" id="412755"/>
    <lineage>
        <taxon>unclassified sequences</taxon>
        <taxon>metagenomes</taxon>
        <taxon>ecological metagenomes</taxon>
    </lineage>
</organism>
<accession>X1TZ52</accession>
<dbReference type="AlphaFoldDB" id="X1TZ52"/>
<sequence>MITGPLSTIVIKDVREILEWARHSEDETDFLKKVNAAKFSSNSKRKKLNAFRTQLKKANKGNEISDNSFWCFLKSFHLLGYDLDVSSGSTLSFLHSLITQFDTNHPNMIYSLLVSEIQSWNQNAGTITKEALPKEITSVFERKRIEEIPAGLAVPTVESELDSIELVISQSQYPNELVFSCLLGSWSENNLEDISVISKIVKEDYENWILKLRELLHASKPM</sequence>
<feature type="non-terminal residue" evidence="1">
    <location>
        <position position="222"/>
    </location>
</feature>
<evidence type="ECO:0000313" key="1">
    <source>
        <dbReference type="EMBL" id="GAI96646.1"/>
    </source>
</evidence>
<protein>
    <submittedName>
        <fullName evidence="1">Uncharacterized protein</fullName>
    </submittedName>
</protein>
<proteinExistence type="predicted"/>
<dbReference type="EMBL" id="BARW01023524">
    <property type="protein sequence ID" value="GAI96646.1"/>
    <property type="molecule type" value="Genomic_DNA"/>
</dbReference>
<name>X1TZ52_9ZZZZ</name>
<gene>
    <name evidence="1" type="ORF">S12H4_38989</name>
</gene>
<reference evidence="1" key="1">
    <citation type="journal article" date="2014" name="Front. Microbiol.">
        <title>High frequency of phylogenetically diverse reductive dehalogenase-homologous genes in deep subseafloor sedimentary metagenomes.</title>
        <authorList>
            <person name="Kawai M."/>
            <person name="Futagami T."/>
            <person name="Toyoda A."/>
            <person name="Takaki Y."/>
            <person name="Nishi S."/>
            <person name="Hori S."/>
            <person name="Arai W."/>
            <person name="Tsubouchi T."/>
            <person name="Morono Y."/>
            <person name="Uchiyama I."/>
            <person name="Ito T."/>
            <person name="Fujiyama A."/>
            <person name="Inagaki F."/>
            <person name="Takami H."/>
        </authorList>
    </citation>
    <scope>NUCLEOTIDE SEQUENCE</scope>
    <source>
        <strain evidence="1">Expedition CK06-06</strain>
    </source>
</reference>